<evidence type="ECO:0000256" key="14">
    <source>
        <dbReference type="SAM" id="MobiDB-lite"/>
    </source>
</evidence>
<evidence type="ECO:0000313" key="18">
    <source>
        <dbReference type="EMBL" id="PWQ99619.1"/>
    </source>
</evidence>
<keyword evidence="13 15" id="KW-0472">Membrane</keyword>
<dbReference type="AlphaFoldDB" id="A0A317CMT5"/>
<name>A0A317CMT5_9GAMM</name>
<dbReference type="SUPFAM" id="SSF55874">
    <property type="entry name" value="ATPase domain of HSP90 chaperone/DNA topoisomerase II/histidine kinase"/>
    <property type="match status" value="1"/>
</dbReference>
<evidence type="ECO:0000256" key="5">
    <source>
        <dbReference type="ARBA" id="ARBA00022553"/>
    </source>
</evidence>
<dbReference type="SMART" id="SM00304">
    <property type="entry name" value="HAMP"/>
    <property type="match status" value="1"/>
</dbReference>
<dbReference type="SMART" id="SM00388">
    <property type="entry name" value="HisKA"/>
    <property type="match status" value="1"/>
</dbReference>
<keyword evidence="6" id="KW-0808">Transferase</keyword>
<dbReference type="InterPro" id="IPR003661">
    <property type="entry name" value="HisK_dim/P_dom"/>
</dbReference>
<dbReference type="PRINTS" id="PR00344">
    <property type="entry name" value="BCTRLSENSOR"/>
</dbReference>
<feature type="region of interest" description="Disordered" evidence="14">
    <location>
        <begin position="98"/>
        <end position="144"/>
    </location>
</feature>
<accession>A0A317CMT5</accession>
<evidence type="ECO:0000256" key="6">
    <source>
        <dbReference type="ARBA" id="ARBA00022679"/>
    </source>
</evidence>
<dbReference type="Gene3D" id="1.10.287.130">
    <property type="match status" value="1"/>
</dbReference>
<dbReference type="InterPro" id="IPR003660">
    <property type="entry name" value="HAMP_dom"/>
</dbReference>
<keyword evidence="4" id="KW-1003">Cell membrane</keyword>
<organism evidence="18 19">
    <name type="scientific">Leucothrix arctica</name>
    <dbReference type="NCBI Taxonomy" id="1481894"/>
    <lineage>
        <taxon>Bacteria</taxon>
        <taxon>Pseudomonadati</taxon>
        <taxon>Pseudomonadota</taxon>
        <taxon>Gammaproteobacteria</taxon>
        <taxon>Thiotrichales</taxon>
        <taxon>Thiotrichaceae</taxon>
        <taxon>Leucothrix</taxon>
    </lineage>
</organism>
<evidence type="ECO:0000256" key="3">
    <source>
        <dbReference type="ARBA" id="ARBA00012438"/>
    </source>
</evidence>
<keyword evidence="5" id="KW-0597">Phosphoprotein</keyword>
<keyword evidence="8" id="KW-0547">Nucleotide-binding</keyword>
<comment type="subcellular location">
    <subcellularLocation>
        <location evidence="2">Cell membrane</location>
        <topology evidence="2">Multi-pass membrane protein</topology>
    </subcellularLocation>
</comment>
<evidence type="ECO:0000259" key="16">
    <source>
        <dbReference type="PROSITE" id="PS50109"/>
    </source>
</evidence>
<dbReference type="PANTHER" id="PTHR45528">
    <property type="entry name" value="SENSOR HISTIDINE KINASE CPXA"/>
    <property type="match status" value="1"/>
</dbReference>
<dbReference type="Pfam" id="PF00512">
    <property type="entry name" value="HisKA"/>
    <property type="match status" value="1"/>
</dbReference>
<evidence type="ECO:0000256" key="7">
    <source>
        <dbReference type="ARBA" id="ARBA00022692"/>
    </source>
</evidence>
<reference evidence="18 19" key="1">
    <citation type="submission" date="2018-05" db="EMBL/GenBank/DDBJ databases">
        <title>Leucothrix arctica sp. nov., isolated from Arctic seawater.</title>
        <authorList>
            <person name="Choi A."/>
            <person name="Baek K."/>
        </authorList>
    </citation>
    <scope>NUCLEOTIDE SEQUENCE [LARGE SCALE GENOMIC DNA]</scope>
    <source>
        <strain evidence="18 19">IMCC9719</strain>
    </source>
</reference>
<gene>
    <name evidence="18" type="ORF">DKT75_00680</name>
</gene>
<dbReference type="CDD" id="cd06225">
    <property type="entry name" value="HAMP"/>
    <property type="match status" value="1"/>
</dbReference>
<dbReference type="InterPro" id="IPR050398">
    <property type="entry name" value="HssS/ArlS-like"/>
</dbReference>
<keyword evidence="9" id="KW-0418">Kinase</keyword>
<dbReference type="EMBL" id="QGKL01000004">
    <property type="protein sequence ID" value="PWQ99619.1"/>
    <property type="molecule type" value="Genomic_DNA"/>
</dbReference>
<dbReference type="CDD" id="cd00082">
    <property type="entry name" value="HisKA"/>
    <property type="match status" value="1"/>
</dbReference>
<dbReference type="EC" id="2.7.13.3" evidence="3"/>
<feature type="compositionally biased region" description="Pro residues" evidence="14">
    <location>
        <begin position="107"/>
        <end position="116"/>
    </location>
</feature>
<evidence type="ECO:0000256" key="12">
    <source>
        <dbReference type="ARBA" id="ARBA00023012"/>
    </source>
</evidence>
<feature type="domain" description="HAMP" evidence="17">
    <location>
        <begin position="227"/>
        <end position="279"/>
    </location>
</feature>
<dbReference type="SUPFAM" id="SSF158472">
    <property type="entry name" value="HAMP domain-like"/>
    <property type="match status" value="1"/>
</dbReference>
<dbReference type="InterPro" id="IPR036097">
    <property type="entry name" value="HisK_dim/P_sf"/>
</dbReference>
<protein>
    <recommendedName>
        <fullName evidence="3">histidine kinase</fullName>
        <ecNumber evidence="3">2.7.13.3</ecNumber>
    </recommendedName>
</protein>
<evidence type="ECO:0000256" key="1">
    <source>
        <dbReference type="ARBA" id="ARBA00000085"/>
    </source>
</evidence>
<keyword evidence="11 15" id="KW-1133">Transmembrane helix</keyword>
<dbReference type="PANTHER" id="PTHR45528:SF1">
    <property type="entry name" value="SENSOR HISTIDINE KINASE CPXA"/>
    <property type="match status" value="1"/>
</dbReference>
<dbReference type="GO" id="GO:0005886">
    <property type="term" value="C:plasma membrane"/>
    <property type="evidence" value="ECO:0007669"/>
    <property type="project" value="UniProtKB-SubCell"/>
</dbReference>
<evidence type="ECO:0000256" key="8">
    <source>
        <dbReference type="ARBA" id="ARBA00022741"/>
    </source>
</evidence>
<keyword evidence="10" id="KW-0067">ATP-binding</keyword>
<comment type="caution">
    <text evidence="18">The sequence shown here is derived from an EMBL/GenBank/DDBJ whole genome shotgun (WGS) entry which is preliminary data.</text>
</comment>
<evidence type="ECO:0000256" key="10">
    <source>
        <dbReference type="ARBA" id="ARBA00022840"/>
    </source>
</evidence>
<dbReference type="Pfam" id="PF02518">
    <property type="entry name" value="HATPase_c"/>
    <property type="match status" value="1"/>
</dbReference>
<evidence type="ECO:0000256" key="9">
    <source>
        <dbReference type="ARBA" id="ARBA00022777"/>
    </source>
</evidence>
<proteinExistence type="predicted"/>
<dbReference type="GO" id="GO:0005524">
    <property type="term" value="F:ATP binding"/>
    <property type="evidence" value="ECO:0007669"/>
    <property type="project" value="UniProtKB-KW"/>
</dbReference>
<keyword evidence="12" id="KW-0902">Two-component regulatory system</keyword>
<evidence type="ECO:0000256" key="2">
    <source>
        <dbReference type="ARBA" id="ARBA00004651"/>
    </source>
</evidence>
<keyword evidence="19" id="KW-1185">Reference proteome</keyword>
<dbReference type="Gene3D" id="6.10.340.10">
    <property type="match status" value="1"/>
</dbReference>
<evidence type="ECO:0000259" key="17">
    <source>
        <dbReference type="PROSITE" id="PS50885"/>
    </source>
</evidence>
<dbReference type="InterPro" id="IPR004358">
    <property type="entry name" value="Sig_transdc_His_kin-like_C"/>
</dbReference>
<dbReference type="Gene3D" id="3.30.565.10">
    <property type="entry name" value="Histidine kinase-like ATPase, C-terminal domain"/>
    <property type="match status" value="1"/>
</dbReference>
<evidence type="ECO:0000256" key="11">
    <source>
        <dbReference type="ARBA" id="ARBA00022989"/>
    </source>
</evidence>
<evidence type="ECO:0000256" key="4">
    <source>
        <dbReference type="ARBA" id="ARBA00022475"/>
    </source>
</evidence>
<dbReference type="Pfam" id="PF00672">
    <property type="entry name" value="HAMP"/>
    <property type="match status" value="1"/>
</dbReference>
<dbReference type="InterPro" id="IPR036890">
    <property type="entry name" value="HATPase_C_sf"/>
</dbReference>
<feature type="transmembrane region" description="Helical" evidence="15">
    <location>
        <begin position="204"/>
        <end position="230"/>
    </location>
</feature>
<dbReference type="FunFam" id="3.30.565.10:FF:000006">
    <property type="entry name" value="Sensor histidine kinase WalK"/>
    <property type="match status" value="1"/>
</dbReference>
<dbReference type="Proteomes" id="UP000245506">
    <property type="component" value="Unassembled WGS sequence"/>
</dbReference>
<keyword evidence="7 15" id="KW-0812">Transmembrane</keyword>
<evidence type="ECO:0000313" key="19">
    <source>
        <dbReference type="Proteomes" id="UP000245506"/>
    </source>
</evidence>
<dbReference type="PROSITE" id="PS50109">
    <property type="entry name" value="HIS_KIN"/>
    <property type="match status" value="1"/>
</dbReference>
<comment type="catalytic activity">
    <reaction evidence="1">
        <text>ATP + protein L-histidine = ADP + protein N-phospho-L-histidine.</text>
        <dbReference type="EC" id="2.7.13.3"/>
    </reaction>
</comment>
<dbReference type="PROSITE" id="PS50885">
    <property type="entry name" value="HAMP"/>
    <property type="match status" value="1"/>
</dbReference>
<dbReference type="InterPro" id="IPR003594">
    <property type="entry name" value="HATPase_dom"/>
</dbReference>
<dbReference type="InterPro" id="IPR005467">
    <property type="entry name" value="His_kinase_dom"/>
</dbReference>
<feature type="domain" description="Histidine kinase" evidence="16">
    <location>
        <begin position="287"/>
        <end position="501"/>
    </location>
</feature>
<sequence length="506" mass="56038">MRLSISHKLMLSFLGLTLMVLVATLGLARWSFERGFLDYVNALEQTRLTLIGENLGRLYVEHDRQWSNVEEETLQISLSMLPRPDTVAKAGRPLEVDFLLPPKGRRPPPFESYDFPPPKDFEGSARPPGGPGGRRPRRGGPSYPPTALYDLQGAKIFGHVLNDPSVEIIDFPVVVDTEVVAILKSAPVRQVSSSIETAFSRQQWMTSVFIGIASLLLAGLVAFGLTRLLVSPVHRMIQGVNRLSKGDYSQPLVSTYNDEFGLLVEDINYLSKTLEKNRSARSRWLANISHELRTPLAILTGEIEALKDGIRPFGPEQLVSLDQETKRLRYLVDDLYELSLSDIGGLRYEFALVDLTQSIKQTIKSHRLAAEEKGITVTFDKDASVLISADEKRINQLLSNLMRNSLAYTNTSGRVEITLKTDDYHAILAIHDTPPGIDLADCSLLFEPLYRKDESRNSRSSGAGLGLSICRNIVEAHRGEINAAPSPLGGVLMTLELPLLKGKGKS</sequence>
<evidence type="ECO:0000256" key="15">
    <source>
        <dbReference type="SAM" id="Phobius"/>
    </source>
</evidence>
<dbReference type="SMART" id="SM00387">
    <property type="entry name" value="HATPase_c"/>
    <property type="match status" value="1"/>
</dbReference>
<dbReference type="SUPFAM" id="SSF47384">
    <property type="entry name" value="Homodimeric domain of signal transducing histidine kinase"/>
    <property type="match status" value="1"/>
</dbReference>
<evidence type="ECO:0000256" key="13">
    <source>
        <dbReference type="ARBA" id="ARBA00023136"/>
    </source>
</evidence>
<dbReference type="GO" id="GO:0000155">
    <property type="term" value="F:phosphorelay sensor kinase activity"/>
    <property type="evidence" value="ECO:0007669"/>
    <property type="project" value="InterPro"/>
</dbReference>